<gene>
    <name evidence="3" type="ORF">ACH49L_31980</name>
</gene>
<dbReference type="InterPro" id="IPR001680">
    <property type="entry name" value="WD40_rpt"/>
</dbReference>
<dbReference type="PROSITE" id="PS50082">
    <property type="entry name" value="WD_REPEATS_2"/>
    <property type="match status" value="1"/>
</dbReference>
<protein>
    <submittedName>
        <fullName evidence="3">WD40 repeat domain-containing protein</fullName>
    </submittedName>
</protein>
<reference evidence="3 4" key="1">
    <citation type="submission" date="2024-10" db="EMBL/GenBank/DDBJ databases">
        <title>The Natural Products Discovery Center: Release of the First 8490 Sequenced Strains for Exploring Actinobacteria Biosynthetic Diversity.</title>
        <authorList>
            <person name="Kalkreuter E."/>
            <person name="Kautsar S.A."/>
            <person name="Yang D."/>
            <person name="Bader C.D."/>
            <person name="Teijaro C.N."/>
            <person name="Fluegel L."/>
            <person name="Davis C.M."/>
            <person name="Simpson J.R."/>
            <person name="Lauterbach L."/>
            <person name="Steele A.D."/>
            <person name="Gui C."/>
            <person name="Meng S."/>
            <person name="Li G."/>
            <person name="Viehrig K."/>
            <person name="Ye F."/>
            <person name="Su P."/>
            <person name="Kiefer A.F."/>
            <person name="Nichols A."/>
            <person name="Cepeda A.J."/>
            <person name="Yan W."/>
            <person name="Fan B."/>
            <person name="Jiang Y."/>
            <person name="Adhikari A."/>
            <person name="Zheng C.-J."/>
            <person name="Schuster L."/>
            <person name="Cowan T.M."/>
            <person name="Smanski M.J."/>
            <person name="Chevrette M.G."/>
            <person name="De Carvalho L.P.S."/>
            <person name="Shen B."/>
        </authorList>
    </citation>
    <scope>NUCLEOTIDE SEQUENCE [LARGE SCALE GENOMIC DNA]</scope>
    <source>
        <strain evidence="3 4">NPDC020295</strain>
    </source>
</reference>
<evidence type="ECO:0000256" key="2">
    <source>
        <dbReference type="SAM" id="MobiDB-lite"/>
    </source>
</evidence>
<feature type="repeat" description="WD" evidence="1">
    <location>
        <begin position="162"/>
        <end position="203"/>
    </location>
</feature>
<dbReference type="PROSITE" id="PS50294">
    <property type="entry name" value="WD_REPEATS_REGION"/>
    <property type="match status" value="1"/>
</dbReference>
<dbReference type="Gene3D" id="2.130.10.10">
    <property type="entry name" value="YVTN repeat-like/Quinoprotein amine dehydrogenase"/>
    <property type="match status" value="2"/>
</dbReference>
<proteinExistence type="predicted"/>
<dbReference type="Pfam" id="PF00400">
    <property type="entry name" value="WD40"/>
    <property type="match status" value="2"/>
</dbReference>
<feature type="compositionally biased region" description="Gly residues" evidence="2">
    <location>
        <begin position="103"/>
        <end position="117"/>
    </location>
</feature>
<feature type="region of interest" description="Disordered" evidence="2">
    <location>
        <begin position="87"/>
        <end position="119"/>
    </location>
</feature>
<dbReference type="InterPro" id="IPR015943">
    <property type="entry name" value="WD40/YVTN_repeat-like_dom_sf"/>
</dbReference>
<organism evidence="3 4">
    <name type="scientific">Streptomyces olivaceoviridis</name>
    <name type="common">Streptomyces corchorusii</name>
    <dbReference type="NCBI Taxonomy" id="1921"/>
    <lineage>
        <taxon>Bacteria</taxon>
        <taxon>Bacillati</taxon>
        <taxon>Actinomycetota</taxon>
        <taxon>Actinomycetes</taxon>
        <taxon>Kitasatosporales</taxon>
        <taxon>Streptomycetaceae</taxon>
        <taxon>Streptomyces</taxon>
    </lineage>
</organism>
<dbReference type="SUPFAM" id="SSF50998">
    <property type="entry name" value="Quinoprotein alcohol dehydrogenase-like"/>
    <property type="match status" value="1"/>
</dbReference>
<dbReference type="EMBL" id="JBIRWM010000018">
    <property type="protein sequence ID" value="MFI2160260.1"/>
    <property type="molecule type" value="Genomic_DNA"/>
</dbReference>
<dbReference type="PANTHER" id="PTHR19879:SF9">
    <property type="entry name" value="TRANSCRIPTION INITIATION FACTOR TFIID SUBUNIT 5"/>
    <property type="match status" value="1"/>
</dbReference>
<evidence type="ECO:0000256" key="1">
    <source>
        <dbReference type="PROSITE-ProRule" id="PRU00221"/>
    </source>
</evidence>
<dbReference type="InterPro" id="IPR011047">
    <property type="entry name" value="Quinoprotein_ADH-like_sf"/>
</dbReference>
<dbReference type="RefSeq" id="WP_159061733.1">
    <property type="nucleotide sequence ID" value="NZ_JBIRUT010000008.1"/>
</dbReference>
<comment type="caution">
    <text evidence="3">The sequence shown here is derived from an EMBL/GenBank/DDBJ whole genome shotgun (WGS) entry which is preliminary data.</text>
</comment>
<dbReference type="PANTHER" id="PTHR19879">
    <property type="entry name" value="TRANSCRIPTION INITIATION FACTOR TFIID"/>
    <property type="match status" value="1"/>
</dbReference>
<keyword evidence="4" id="KW-1185">Reference proteome</keyword>
<accession>A0ABW7VFV7</accession>
<dbReference type="Proteomes" id="UP001611397">
    <property type="component" value="Unassembled WGS sequence"/>
</dbReference>
<evidence type="ECO:0000313" key="4">
    <source>
        <dbReference type="Proteomes" id="UP001611397"/>
    </source>
</evidence>
<dbReference type="SMART" id="SM00320">
    <property type="entry name" value="WD40"/>
    <property type="match status" value="3"/>
</dbReference>
<sequence length="301" mass="30797">MPDLTGRRTERPEAGMLVGVRGLALTPEGRWLVTSSKAGGANGRLVVWDARTGARHRTIRGIGGGSLTVTADGRRVAAGDGSYADLSTGRVGRMPLDPDSHGGPTGDGGQADPGAGGDVSQFALSRDGRYVAVGDGSGRVTLLDGTLTRWRGALPGLFTSHQQDAAAPVTTLAFSADGAVLAVGGLDGTVRLWDVSSNQALGTTLPASADQVLSLVFRGDGRGDSLYVANQDVPSHAYALAPASVAAAVCARAGGGLSRTAWADFLAEVPYRRVCAWARRWAPGAGHVVRATQFSVPCVGV</sequence>
<evidence type="ECO:0000313" key="3">
    <source>
        <dbReference type="EMBL" id="MFI2160260.1"/>
    </source>
</evidence>
<name>A0ABW7VFV7_STROI</name>
<keyword evidence="1" id="KW-0853">WD repeat</keyword>